<protein>
    <submittedName>
        <fullName evidence="2">Uncharacterized protein</fullName>
    </submittedName>
</protein>
<keyword evidence="1" id="KW-0812">Transmembrane</keyword>
<dbReference type="EMBL" id="BART01007857">
    <property type="protein sequence ID" value="GAG64696.1"/>
    <property type="molecule type" value="Genomic_DNA"/>
</dbReference>
<dbReference type="AlphaFoldDB" id="X1AY49"/>
<gene>
    <name evidence="2" type="ORF">S01H4_17792</name>
</gene>
<comment type="caution">
    <text evidence="2">The sequence shown here is derived from an EMBL/GenBank/DDBJ whole genome shotgun (WGS) entry which is preliminary data.</text>
</comment>
<keyword evidence="1" id="KW-1133">Transmembrane helix</keyword>
<accession>X1AY49</accession>
<keyword evidence="1" id="KW-0472">Membrane</keyword>
<feature type="transmembrane region" description="Helical" evidence="1">
    <location>
        <begin position="75"/>
        <end position="97"/>
    </location>
</feature>
<reference evidence="2" key="1">
    <citation type="journal article" date="2014" name="Front. Microbiol.">
        <title>High frequency of phylogenetically diverse reductive dehalogenase-homologous genes in deep subseafloor sedimentary metagenomes.</title>
        <authorList>
            <person name="Kawai M."/>
            <person name="Futagami T."/>
            <person name="Toyoda A."/>
            <person name="Takaki Y."/>
            <person name="Nishi S."/>
            <person name="Hori S."/>
            <person name="Arai W."/>
            <person name="Tsubouchi T."/>
            <person name="Morono Y."/>
            <person name="Uchiyama I."/>
            <person name="Ito T."/>
            <person name="Fujiyama A."/>
            <person name="Inagaki F."/>
            <person name="Takami H."/>
        </authorList>
    </citation>
    <scope>NUCLEOTIDE SEQUENCE</scope>
    <source>
        <strain evidence="2">Expedition CK06-06</strain>
    </source>
</reference>
<name>X1AY49_9ZZZZ</name>
<evidence type="ECO:0000256" key="1">
    <source>
        <dbReference type="SAM" id="Phobius"/>
    </source>
</evidence>
<proteinExistence type="predicted"/>
<sequence>EKLRKGIIKNYDKISGDIIAKHREIENDKKFISENYILIKLISLITDFALKDRYFELNYAIKEQRNGKTNGDIDVFWIITYFNLVLISLNLKCISLFQIKSIKVFYYSPVI</sequence>
<feature type="non-terminal residue" evidence="2">
    <location>
        <position position="1"/>
    </location>
</feature>
<organism evidence="2">
    <name type="scientific">marine sediment metagenome</name>
    <dbReference type="NCBI Taxonomy" id="412755"/>
    <lineage>
        <taxon>unclassified sequences</taxon>
        <taxon>metagenomes</taxon>
        <taxon>ecological metagenomes</taxon>
    </lineage>
</organism>
<evidence type="ECO:0000313" key="2">
    <source>
        <dbReference type="EMBL" id="GAG64696.1"/>
    </source>
</evidence>